<evidence type="ECO:0000313" key="2">
    <source>
        <dbReference type="EMBL" id="ARJ41764.1"/>
    </source>
</evidence>
<dbReference type="KEGG" id="palh:B1H58_06830"/>
<keyword evidence="1" id="KW-1133">Transmembrane helix</keyword>
<dbReference type="EMBL" id="CP019706">
    <property type="protein sequence ID" value="ARJ41764.1"/>
    <property type="molecule type" value="Genomic_DNA"/>
</dbReference>
<organism evidence="2 3">
    <name type="scientific">Pantoea alhagi</name>
    <dbReference type="NCBI Taxonomy" id="1891675"/>
    <lineage>
        <taxon>Bacteria</taxon>
        <taxon>Pseudomonadati</taxon>
        <taxon>Pseudomonadota</taxon>
        <taxon>Gammaproteobacteria</taxon>
        <taxon>Enterobacterales</taxon>
        <taxon>Erwiniaceae</taxon>
        <taxon>Pantoea</taxon>
    </lineage>
</organism>
<dbReference type="RefSeq" id="WP_085068885.1">
    <property type="nucleotide sequence ID" value="NZ_CP019706.1"/>
</dbReference>
<dbReference type="STRING" id="1891675.B1H58_06830"/>
<evidence type="ECO:0008006" key="4">
    <source>
        <dbReference type="Google" id="ProtNLM"/>
    </source>
</evidence>
<reference evidence="2 3" key="1">
    <citation type="submission" date="2017-02" db="EMBL/GenBank/DDBJ databases">
        <title>Complete genome sequence of the drought resistance-promoting endophyte Pantoea alhagi LTYR-11Z.</title>
        <authorList>
            <person name="Zhang L."/>
        </authorList>
    </citation>
    <scope>NUCLEOTIDE SEQUENCE [LARGE SCALE GENOMIC DNA]</scope>
    <source>
        <strain evidence="2 3">LTYR-11Z</strain>
    </source>
</reference>
<keyword evidence="1" id="KW-0812">Transmembrane</keyword>
<dbReference type="OrthoDB" id="6433682at2"/>
<proteinExistence type="predicted"/>
<gene>
    <name evidence="2" type="ORF">B1H58_06830</name>
</gene>
<dbReference type="AlphaFoldDB" id="A0A1W6B3W6"/>
<protein>
    <recommendedName>
        <fullName evidence="4">Cellulose biosynthesis protein BcsF</fullName>
    </recommendedName>
</protein>
<accession>A0A1W6B3W6</accession>
<evidence type="ECO:0000256" key="1">
    <source>
        <dbReference type="SAM" id="Phobius"/>
    </source>
</evidence>
<dbReference type="Proteomes" id="UP000192900">
    <property type="component" value="Chromosome"/>
</dbReference>
<sequence length="62" mass="7384">MTLIDGVQILILLVLIALLLRPLYTRWLPARWRSVTQRLLPPRSLKYEGTWQRQPNKTDKDK</sequence>
<keyword evidence="1" id="KW-0472">Membrane</keyword>
<dbReference type="InterPro" id="IPR019995">
    <property type="entry name" value="Cellulose_BcsF/YhjT"/>
</dbReference>
<dbReference type="Pfam" id="PF11120">
    <property type="entry name" value="CBP_BcsF"/>
    <property type="match status" value="1"/>
</dbReference>
<keyword evidence="3" id="KW-1185">Reference proteome</keyword>
<name>A0A1W6B3W6_9GAMM</name>
<evidence type="ECO:0000313" key="3">
    <source>
        <dbReference type="Proteomes" id="UP000192900"/>
    </source>
</evidence>
<feature type="transmembrane region" description="Helical" evidence="1">
    <location>
        <begin position="6"/>
        <end position="24"/>
    </location>
</feature>